<dbReference type="GO" id="GO:0003677">
    <property type="term" value="F:DNA binding"/>
    <property type="evidence" value="ECO:0007669"/>
    <property type="project" value="InterPro"/>
</dbReference>
<evidence type="ECO:0000313" key="2">
    <source>
        <dbReference type="EMBL" id="TYS83777.1"/>
    </source>
</evidence>
<dbReference type="InterPro" id="IPR010982">
    <property type="entry name" value="Lambda_DNA-bd_dom_sf"/>
</dbReference>
<gene>
    <name evidence="2" type="ORF">FZC85_17450</name>
</gene>
<dbReference type="Gene3D" id="1.25.40.10">
    <property type="entry name" value="Tetratricopeptide repeat domain"/>
    <property type="match status" value="1"/>
</dbReference>
<sequence>MDYSVIGKKIKELRKVVGLTQGELADGICTQALISRIEKGDIYPSATSLYQISKKLGVDVNYFFEIATTPRLEYVKEVERQLKKLRVKLKYDEIIEIVQTEEKNSLFLKDETNLQLLYWHRGIYVNEVDQNKEEALSILEKALSLTYNKKKAMSEREMNIFISMGILEFSRHNYDRAIEIYQGVNDALTYNDQLHDKSIKTRLLYNIARVLTRLGNYHESIQYCEEGIRWIIQEETLYGFAQLNYHIGYNLELQERYQEALPYLDKAAMLFDIQYNPKLSNFIKGNIEKIKEKIENEFQA</sequence>
<dbReference type="PANTHER" id="PTHR37038:SF14">
    <property type="entry name" value="TRANSCRIPTIONAL ACTIVATOR"/>
    <property type="match status" value="1"/>
</dbReference>
<dbReference type="Pfam" id="PF01381">
    <property type="entry name" value="HTH_3"/>
    <property type="match status" value="1"/>
</dbReference>
<accession>A0A5D4U8W3</accession>
<dbReference type="PROSITE" id="PS50943">
    <property type="entry name" value="HTH_CROC1"/>
    <property type="match status" value="1"/>
</dbReference>
<dbReference type="RefSeq" id="WP_148970294.1">
    <property type="nucleotide sequence ID" value="NZ_JBNIKW010000005.1"/>
</dbReference>
<dbReference type="InterPro" id="IPR011990">
    <property type="entry name" value="TPR-like_helical_dom_sf"/>
</dbReference>
<reference evidence="2 3" key="1">
    <citation type="submission" date="2019-08" db="EMBL/GenBank/DDBJ databases">
        <title>Bacillus genomes from the desert of Cuatro Cienegas, Coahuila.</title>
        <authorList>
            <person name="Olmedo-Alvarez G."/>
        </authorList>
    </citation>
    <scope>NUCLEOTIDE SEQUENCE [LARGE SCALE GENOMIC DNA]</scope>
    <source>
        <strain evidence="2 3">CH87b_3T</strain>
    </source>
</reference>
<dbReference type="OrthoDB" id="1150409at2"/>
<name>A0A5D4U8W3_9BACI</name>
<dbReference type="AlphaFoldDB" id="A0A5D4U8W3"/>
<dbReference type="SUPFAM" id="SSF47413">
    <property type="entry name" value="lambda repressor-like DNA-binding domains"/>
    <property type="match status" value="1"/>
</dbReference>
<protein>
    <submittedName>
        <fullName evidence="2">Helix-turn-helix transcriptional regulator</fullName>
    </submittedName>
</protein>
<dbReference type="CDD" id="cd00093">
    <property type="entry name" value="HTH_XRE"/>
    <property type="match status" value="1"/>
</dbReference>
<evidence type="ECO:0000313" key="3">
    <source>
        <dbReference type="Proteomes" id="UP000324269"/>
    </source>
</evidence>
<dbReference type="InterPro" id="IPR041315">
    <property type="entry name" value="PlcR_TPR"/>
</dbReference>
<dbReference type="InterPro" id="IPR053163">
    <property type="entry name" value="HTH-type_regulator_Rgg"/>
</dbReference>
<dbReference type="SMART" id="SM00530">
    <property type="entry name" value="HTH_XRE"/>
    <property type="match status" value="1"/>
</dbReference>
<dbReference type="Pfam" id="PF18768">
    <property type="entry name" value="RNPP_C"/>
    <property type="match status" value="1"/>
</dbReference>
<feature type="domain" description="HTH cro/C1-type" evidence="1">
    <location>
        <begin position="10"/>
        <end position="63"/>
    </location>
</feature>
<proteinExistence type="predicted"/>
<dbReference type="Proteomes" id="UP000324269">
    <property type="component" value="Unassembled WGS sequence"/>
</dbReference>
<evidence type="ECO:0000259" key="1">
    <source>
        <dbReference type="PROSITE" id="PS50943"/>
    </source>
</evidence>
<comment type="caution">
    <text evidence="2">The sequence shown here is derived from an EMBL/GenBank/DDBJ whole genome shotgun (WGS) entry which is preliminary data.</text>
</comment>
<dbReference type="PANTHER" id="PTHR37038">
    <property type="entry name" value="TRANSCRIPTIONAL REGULATOR-RELATED"/>
    <property type="match status" value="1"/>
</dbReference>
<dbReference type="SUPFAM" id="SSF48452">
    <property type="entry name" value="TPR-like"/>
    <property type="match status" value="1"/>
</dbReference>
<dbReference type="InterPro" id="IPR001387">
    <property type="entry name" value="Cro/C1-type_HTH"/>
</dbReference>
<dbReference type="EMBL" id="VTEZ01000005">
    <property type="protein sequence ID" value="TYS83777.1"/>
    <property type="molecule type" value="Genomic_DNA"/>
</dbReference>
<organism evidence="2 3">
    <name type="scientific">Rossellomorea aquimaris</name>
    <dbReference type="NCBI Taxonomy" id="189382"/>
    <lineage>
        <taxon>Bacteria</taxon>
        <taxon>Bacillati</taxon>
        <taxon>Bacillota</taxon>
        <taxon>Bacilli</taxon>
        <taxon>Bacillales</taxon>
        <taxon>Bacillaceae</taxon>
        <taxon>Rossellomorea</taxon>
    </lineage>
</organism>